<proteinExistence type="inferred from homology"/>
<feature type="coiled-coil region" evidence="12">
    <location>
        <begin position="470"/>
        <end position="514"/>
    </location>
</feature>
<dbReference type="CDD" id="cd03273">
    <property type="entry name" value="ABC_SMC2_euk"/>
    <property type="match status" value="1"/>
</dbReference>
<dbReference type="GO" id="GO:0051301">
    <property type="term" value="P:cell division"/>
    <property type="evidence" value="ECO:0007669"/>
    <property type="project" value="UniProtKB-KW"/>
</dbReference>
<dbReference type="SUPFAM" id="SSF52540">
    <property type="entry name" value="P-loop containing nucleoside triphosphate hydrolases"/>
    <property type="match status" value="1"/>
</dbReference>
<sequence length="1264" mass="144982">MHIREIVLEGFKSYATRTTVGPFDEHFNAITGLNGSGKSNILDSICFVMGITSLSQVRAQALSDFIYKQGTAGVTRASVSIMFDNRNKEQAPDGYKMFDELTVTRIVESNKSKYLLNGKNATQSAIHDLFKSVSLNVNNPRFLILQGQVTKVSKSKPQEILGLIEEAAGTRMYDQKKAEALKTIAKKDDKLKEIRTTIDTDITPTINKLQQDEQNYKMYTELKKRYKLVNDQLIAYEYWQLITSVKQTETDVENMELQTNQCQKRNGLITDEIQQIHSEVKIIEKERNENVGNEVSELQTVYDKQLIELRNLTNDNDRVSKQLTQYKQQLTDSEQQHKQLTNSIEQLEKDIDSSREELGELDKKVLTDTEHVKQLQRRHEAVSTGTAVVGSSSQAVSGPNDDSRLTNKEKLDKYKEQRGEVSTKIKQLQQRIDHSSGELKKLRTEQKSLTSKQGSYSTMHTEFDKKKSTLNQCEKDLAKLQFDVERLKQYRTDVRNDDENMARDQNRLQQMKRQNHQLDFQYTNPTPNFDRTKHVHGLVATLFNINDKKYAQALELAAGGKLFNVVVDTDETSKLLFKYGDLKKRITFAPLNRISSNLIPKNKIESARRELGDSNAIFLAKDLVKYDHSKYETLMNYVFGSTIICSTSAIAQRVAFDEKLGLNAMAITLDGDIYNPAGILSGGDRSGANRGPTLLEIVAEMNQLEEHIRQYNTNNRQELTKLERDYVQYQNLQQQIDSLTNEMQLLELKLAQNDEHRLQTEITTLEQQELNNKQDLDTQRNEEKILNEKINDLEKLFKNEGEAKKKELAEIEQLMKKAEKQVDLSRKYSRDMQTHIKDLEMQLDTQRTELDTLTSDMNTLRSTIETCTQSLNDGIETLSNKQIEVDELLANLQTKRSRLTEYNNRIHSLHQKEQQLIKERREIELQLEKNKHSIVDLQNIVKESARRRQLIIDKHGRWIEEEKEKFGIPGGQYDFASMNITKMQKDAKDDKEKVTKMSKHVDERAMTLLEQKRAMYKQLLTKQKKVLKDKANIERVVAEWDKKKQEALRIAWHRVNKSFGEIFSTLLHNANAKLTSLNGHYDTERAPKDLVLTGLEIKVQFGSLWKETLDELSGGQRSLAGLSLVLALLQYSPAPLYILDEVDAALDMSHTQNIGLVIRKSFRNAQFIIVSLKDGMFSNANVLFTTKFVNGISTVSLDAALDMSHTQNIGLVIRKSFRNAQFIIVSLKDGMFSNANVLFTTKFVNGISTVSRAENVPNKKNKDK</sequence>
<gene>
    <name evidence="15" type="ORF">IZO911_LOCUS15128</name>
</gene>
<evidence type="ECO:0000259" key="14">
    <source>
        <dbReference type="SMART" id="SM00968"/>
    </source>
</evidence>
<dbReference type="PANTHER" id="PTHR43977">
    <property type="entry name" value="STRUCTURAL MAINTENANCE OF CHROMOSOMES PROTEIN 3"/>
    <property type="match status" value="1"/>
</dbReference>
<feature type="coiled-coil region" evidence="12">
    <location>
        <begin position="295"/>
        <end position="364"/>
    </location>
</feature>
<evidence type="ECO:0000256" key="12">
    <source>
        <dbReference type="SAM" id="Coils"/>
    </source>
</evidence>
<evidence type="ECO:0000256" key="10">
    <source>
        <dbReference type="ARBA" id="ARBA00023306"/>
    </source>
</evidence>
<keyword evidence="10" id="KW-0131">Cell cycle</keyword>
<evidence type="ECO:0000313" key="16">
    <source>
        <dbReference type="Proteomes" id="UP000663860"/>
    </source>
</evidence>
<dbReference type="Gene3D" id="1.20.1060.20">
    <property type="match status" value="1"/>
</dbReference>
<dbReference type="GO" id="GO:0005694">
    <property type="term" value="C:chromosome"/>
    <property type="evidence" value="ECO:0007669"/>
    <property type="project" value="InterPro"/>
</dbReference>
<evidence type="ECO:0000313" key="15">
    <source>
        <dbReference type="EMBL" id="CAF0953266.1"/>
    </source>
</evidence>
<keyword evidence="9 11" id="KW-0539">Nucleus</keyword>
<dbReference type="InterPro" id="IPR027120">
    <property type="entry name" value="Smc2_ABC"/>
</dbReference>
<dbReference type="InterPro" id="IPR010935">
    <property type="entry name" value="SMC_hinge"/>
</dbReference>
<feature type="region of interest" description="Disordered" evidence="13">
    <location>
        <begin position="376"/>
        <end position="453"/>
    </location>
</feature>
<comment type="subcellular location">
    <subcellularLocation>
        <location evidence="1 11">Nucleus</location>
    </subcellularLocation>
</comment>
<feature type="compositionally biased region" description="Low complexity" evidence="13">
    <location>
        <begin position="382"/>
        <end position="398"/>
    </location>
</feature>
<evidence type="ECO:0000256" key="1">
    <source>
        <dbReference type="ARBA" id="ARBA00004123"/>
    </source>
</evidence>
<feature type="compositionally biased region" description="Basic and acidic residues" evidence="13">
    <location>
        <begin position="431"/>
        <end position="446"/>
    </location>
</feature>
<feature type="domain" description="SMC hinge" evidence="14">
    <location>
        <begin position="533"/>
        <end position="655"/>
    </location>
</feature>
<dbReference type="InterPro" id="IPR036277">
    <property type="entry name" value="SMC_hinge_sf"/>
</dbReference>
<evidence type="ECO:0000256" key="11">
    <source>
        <dbReference type="PIRNR" id="PIRNR005719"/>
    </source>
</evidence>
<dbReference type="Pfam" id="PF06470">
    <property type="entry name" value="SMC_hinge"/>
    <property type="match status" value="1"/>
</dbReference>
<keyword evidence="8" id="KW-0226">DNA condensation</keyword>
<evidence type="ECO:0000256" key="3">
    <source>
        <dbReference type="ARBA" id="ARBA00022618"/>
    </source>
</evidence>
<keyword evidence="3" id="KW-0132">Cell division</keyword>
<dbReference type="GO" id="GO:0005524">
    <property type="term" value="F:ATP binding"/>
    <property type="evidence" value="ECO:0007669"/>
    <property type="project" value="UniProtKB-KW"/>
</dbReference>
<comment type="caution">
    <text evidence="15">The sequence shown here is derived from an EMBL/GenBank/DDBJ whole genome shotgun (WGS) entry which is preliminary data.</text>
</comment>
<keyword evidence="6" id="KW-0067">ATP-binding</keyword>
<dbReference type="Gene3D" id="3.40.50.300">
    <property type="entry name" value="P-loop containing nucleotide triphosphate hydrolases"/>
    <property type="match status" value="3"/>
</dbReference>
<dbReference type="GO" id="GO:0016887">
    <property type="term" value="F:ATP hydrolysis activity"/>
    <property type="evidence" value="ECO:0007669"/>
    <property type="project" value="InterPro"/>
</dbReference>
<dbReference type="SUPFAM" id="SSF75553">
    <property type="entry name" value="Smc hinge domain"/>
    <property type="match status" value="1"/>
</dbReference>
<keyword evidence="5" id="KW-0498">Mitosis</keyword>
<keyword evidence="7 12" id="KW-0175">Coiled coil</keyword>
<protein>
    <recommendedName>
        <fullName evidence="11">Structural maintenance of chromosomes protein</fullName>
    </recommendedName>
</protein>
<evidence type="ECO:0000256" key="9">
    <source>
        <dbReference type="ARBA" id="ARBA00023242"/>
    </source>
</evidence>
<evidence type="ECO:0000256" key="6">
    <source>
        <dbReference type="ARBA" id="ARBA00022840"/>
    </source>
</evidence>
<dbReference type="Proteomes" id="UP000663860">
    <property type="component" value="Unassembled WGS sequence"/>
</dbReference>
<evidence type="ECO:0000256" key="4">
    <source>
        <dbReference type="ARBA" id="ARBA00022741"/>
    </source>
</evidence>
<comment type="similarity">
    <text evidence="2">Belongs to the SMC family. SMC2 subfamily.</text>
</comment>
<dbReference type="GO" id="GO:0005634">
    <property type="term" value="C:nucleus"/>
    <property type="evidence" value="ECO:0007669"/>
    <property type="project" value="UniProtKB-SubCell"/>
</dbReference>
<dbReference type="InterPro" id="IPR024704">
    <property type="entry name" value="SMC"/>
</dbReference>
<evidence type="ECO:0000256" key="7">
    <source>
        <dbReference type="ARBA" id="ARBA00023054"/>
    </source>
</evidence>
<name>A0A814DDY6_9BILA</name>
<dbReference type="GO" id="GO:0030261">
    <property type="term" value="P:chromosome condensation"/>
    <property type="evidence" value="ECO:0007669"/>
    <property type="project" value="UniProtKB-KW"/>
</dbReference>
<accession>A0A814DDY6</accession>
<dbReference type="AlphaFoldDB" id="A0A814DDY6"/>
<dbReference type="EMBL" id="CAJNOE010000129">
    <property type="protein sequence ID" value="CAF0953266.1"/>
    <property type="molecule type" value="Genomic_DNA"/>
</dbReference>
<dbReference type="PIRSF" id="PIRSF005719">
    <property type="entry name" value="SMC"/>
    <property type="match status" value="1"/>
</dbReference>
<feature type="compositionally biased region" description="Basic and acidic residues" evidence="13">
    <location>
        <begin position="401"/>
        <end position="423"/>
    </location>
</feature>
<dbReference type="InterPro" id="IPR003395">
    <property type="entry name" value="RecF/RecN/SMC_N"/>
</dbReference>
<evidence type="ECO:0000256" key="13">
    <source>
        <dbReference type="SAM" id="MobiDB-lite"/>
    </source>
</evidence>
<dbReference type="Gene3D" id="3.30.70.1620">
    <property type="match status" value="1"/>
</dbReference>
<evidence type="ECO:0000256" key="5">
    <source>
        <dbReference type="ARBA" id="ARBA00022776"/>
    </source>
</evidence>
<keyword evidence="4" id="KW-0547">Nucleotide-binding</keyword>
<dbReference type="Pfam" id="PF02463">
    <property type="entry name" value="SMC_N"/>
    <property type="match status" value="1"/>
</dbReference>
<organism evidence="15 16">
    <name type="scientific">Adineta steineri</name>
    <dbReference type="NCBI Taxonomy" id="433720"/>
    <lineage>
        <taxon>Eukaryota</taxon>
        <taxon>Metazoa</taxon>
        <taxon>Spiralia</taxon>
        <taxon>Gnathifera</taxon>
        <taxon>Rotifera</taxon>
        <taxon>Eurotatoria</taxon>
        <taxon>Bdelloidea</taxon>
        <taxon>Adinetida</taxon>
        <taxon>Adinetidae</taxon>
        <taxon>Adineta</taxon>
    </lineage>
</organism>
<evidence type="ECO:0000256" key="2">
    <source>
        <dbReference type="ARBA" id="ARBA00005231"/>
    </source>
</evidence>
<dbReference type="InterPro" id="IPR027417">
    <property type="entry name" value="P-loop_NTPase"/>
</dbReference>
<feature type="coiled-coil region" evidence="12">
    <location>
        <begin position="694"/>
        <end position="929"/>
    </location>
</feature>
<dbReference type="SMART" id="SM00968">
    <property type="entry name" value="SMC_hinge"/>
    <property type="match status" value="1"/>
</dbReference>
<reference evidence="15" key="1">
    <citation type="submission" date="2021-02" db="EMBL/GenBank/DDBJ databases">
        <authorList>
            <person name="Nowell W R."/>
        </authorList>
    </citation>
    <scope>NUCLEOTIDE SEQUENCE</scope>
</reference>
<evidence type="ECO:0000256" key="8">
    <source>
        <dbReference type="ARBA" id="ARBA00023067"/>
    </source>
</evidence>